<evidence type="ECO:0000313" key="1">
    <source>
        <dbReference type="EMBL" id="AKJ27057.1"/>
    </source>
</evidence>
<sequence length="588" mass="64970">MDMKDDAPLQLWPSRNLPAVAIAALILTTLECASAVAVPPAQPPRWVTADDVRVRTGPSPEHKVSGTLLRGAELILKSPTEISGFCLIEGQGQYGYVACKYLGTERIARRKAGEDGVDAAQRWVSGNGVTLREAPRLDAPVLARLALNTTVKLVREEAEGGYCEVQVFDGPIGFTACRYLTFTPVDLARIRGDRSADLSSSPDYDPERVFWLEPGWNALEAYADYLQKQQPGIPPEGPWPRDDGLERMKEHLALGLKGRKPAPYADWADLKRKASQNLDLGGEAGRLQAEGKNVSDEVWQRELRMNNIGHELQNEIGLWEPMQDPTSNENAAAPVIRLVRALEFPVARPSLFRSEADVAPPKATAEEGSGRFGIVFRQLFTSRQKRKREEDEVYGAGLYDMLARTQLLVRPVQRVQLFRDGRLQVEASLMRKSETLWRDVDEPMCRGWVPGFSYGAADPLIWRYFDAESPVEGSAGASESSKLNRNPPGTLFAFYASIDLPPGPAIRTETHVRLDRAATGFVRGVHLHYDLDGDHVPDIAVWEGQGRGPGHLGGTTTTDDRWYRLALVNINGAWKVLGSDVFSYGCGC</sequence>
<dbReference type="AlphaFoldDB" id="A0A0G3BCK9"/>
<keyword evidence="2" id="KW-1185">Reference proteome</keyword>
<name>A0A0G3BCK9_9BURK</name>
<dbReference type="Gene3D" id="2.30.30.40">
    <property type="entry name" value="SH3 Domains"/>
    <property type="match status" value="2"/>
</dbReference>
<dbReference type="KEGG" id="pbh:AAW51_0366"/>
<protein>
    <recommendedName>
        <fullName evidence="3">SH3b domain-containing protein</fullName>
    </recommendedName>
</protein>
<evidence type="ECO:0008006" key="3">
    <source>
        <dbReference type="Google" id="ProtNLM"/>
    </source>
</evidence>
<reference evidence="1 2" key="1">
    <citation type="submission" date="2015-05" db="EMBL/GenBank/DDBJ databases">
        <authorList>
            <person name="Tang B."/>
            <person name="Yu Y."/>
        </authorList>
    </citation>
    <scope>NUCLEOTIDE SEQUENCE [LARGE SCALE GENOMIC DNA]</scope>
    <source>
        <strain evidence="1 2">DSM 7029</strain>
    </source>
</reference>
<organism evidence="1 2">
    <name type="scientific">Caldimonas brevitalea</name>
    <dbReference type="NCBI Taxonomy" id="413882"/>
    <lineage>
        <taxon>Bacteria</taxon>
        <taxon>Pseudomonadati</taxon>
        <taxon>Pseudomonadota</taxon>
        <taxon>Betaproteobacteria</taxon>
        <taxon>Burkholderiales</taxon>
        <taxon>Sphaerotilaceae</taxon>
        <taxon>Caldimonas</taxon>
    </lineage>
</organism>
<dbReference type="EMBL" id="CP011371">
    <property type="protein sequence ID" value="AKJ27057.1"/>
    <property type="molecule type" value="Genomic_DNA"/>
</dbReference>
<evidence type="ECO:0000313" key="2">
    <source>
        <dbReference type="Proteomes" id="UP000035352"/>
    </source>
</evidence>
<accession>A0A0G3BCK9</accession>
<gene>
    <name evidence="1" type="ORF">AAW51_0366</name>
</gene>
<proteinExistence type="predicted"/>
<dbReference type="Proteomes" id="UP000035352">
    <property type="component" value="Chromosome"/>
</dbReference>